<reference evidence="5 6" key="1">
    <citation type="journal article" date="2016" name="Nat. Commun.">
        <title>Thousands of microbial genomes shed light on interconnected biogeochemical processes in an aquifer system.</title>
        <authorList>
            <person name="Anantharaman K."/>
            <person name="Brown C.T."/>
            <person name="Hug L.A."/>
            <person name="Sharon I."/>
            <person name="Castelle C.J."/>
            <person name="Probst A.J."/>
            <person name="Thomas B.C."/>
            <person name="Singh A."/>
            <person name="Wilkins M.J."/>
            <person name="Karaoz U."/>
            <person name="Brodie E.L."/>
            <person name="Williams K.H."/>
            <person name="Hubbard S.S."/>
            <person name="Banfield J.F."/>
        </authorList>
    </citation>
    <scope>NUCLEOTIDE SEQUENCE [LARGE SCALE GENOMIC DNA]</scope>
</reference>
<keyword evidence="3" id="KW-0732">Signal</keyword>
<name>A0A1F6EE24_9BACT</name>
<feature type="compositionally biased region" description="Pro residues" evidence="1">
    <location>
        <begin position="95"/>
        <end position="110"/>
    </location>
</feature>
<feature type="domain" description="Helix-hairpin-helix DNA-binding motif class 1" evidence="4">
    <location>
        <begin position="63"/>
        <end position="82"/>
    </location>
</feature>
<dbReference type="PANTHER" id="PTHR21180">
    <property type="entry name" value="ENDONUCLEASE/EXONUCLEASE/PHOSPHATASE FAMILY DOMAIN-CONTAINING PROTEIN 1"/>
    <property type="match status" value="1"/>
</dbReference>
<proteinExistence type="predicted"/>
<dbReference type="GO" id="GO:0015627">
    <property type="term" value="C:type II protein secretion system complex"/>
    <property type="evidence" value="ECO:0007669"/>
    <property type="project" value="TreeGrafter"/>
</dbReference>
<comment type="caution">
    <text evidence="5">The sequence shown here is derived from an EMBL/GenBank/DDBJ whole genome shotgun (WGS) entry which is preliminary data.</text>
</comment>
<dbReference type="AlphaFoldDB" id="A0A1F6EE24"/>
<evidence type="ECO:0000313" key="5">
    <source>
        <dbReference type="EMBL" id="OGG71867.1"/>
    </source>
</evidence>
<feature type="domain" description="Helix-hairpin-helix DNA-binding motif class 1" evidence="4">
    <location>
        <begin position="33"/>
        <end position="52"/>
    </location>
</feature>
<evidence type="ECO:0000256" key="3">
    <source>
        <dbReference type="SAM" id="SignalP"/>
    </source>
</evidence>
<feature type="transmembrane region" description="Helical" evidence="2">
    <location>
        <begin position="196"/>
        <end position="219"/>
    </location>
</feature>
<accession>A0A1F6EE24</accession>
<keyword evidence="2" id="KW-0812">Transmembrane</keyword>
<dbReference type="InterPro" id="IPR003583">
    <property type="entry name" value="Hlx-hairpin-Hlx_DNA-bd_motif"/>
</dbReference>
<keyword evidence="2" id="KW-1133">Transmembrane helix</keyword>
<keyword evidence="2" id="KW-0472">Membrane</keyword>
<dbReference type="SUPFAM" id="SSF47781">
    <property type="entry name" value="RuvA domain 2-like"/>
    <property type="match status" value="1"/>
</dbReference>
<dbReference type="GO" id="GO:0006281">
    <property type="term" value="P:DNA repair"/>
    <property type="evidence" value="ECO:0007669"/>
    <property type="project" value="InterPro"/>
</dbReference>
<evidence type="ECO:0000256" key="1">
    <source>
        <dbReference type="SAM" id="MobiDB-lite"/>
    </source>
</evidence>
<dbReference type="NCBIfam" id="TIGR00426">
    <property type="entry name" value="competence protein ComEA helix-hairpin-helix repeat region"/>
    <property type="match status" value="1"/>
</dbReference>
<gene>
    <name evidence="5" type="ORF">A3E65_00405</name>
</gene>
<feature type="region of interest" description="Disordered" evidence="1">
    <location>
        <begin position="93"/>
        <end position="113"/>
    </location>
</feature>
<feature type="chain" id="PRO_5009524124" description="Helix-hairpin-helix DNA-binding motif class 1 domain-containing protein" evidence="3">
    <location>
        <begin position="22"/>
        <end position="220"/>
    </location>
</feature>
<protein>
    <recommendedName>
        <fullName evidence="4">Helix-hairpin-helix DNA-binding motif class 1 domain-containing protein</fullName>
    </recommendedName>
</protein>
<dbReference type="Proteomes" id="UP000178392">
    <property type="component" value="Unassembled WGS sequence"/>
</dbReference>
<evidence type="ECO:0000256" key="2">
    <source>
        <dbReference type="SAM" id="Phobius"/>
    </source>
</evidence>
<dbReference type="EMBL" id="MFLS01000031">
    <property type="protein sequence ID" value="OGG71867.1"/>
    <property type="molecule type" value="Genomic_DNA"/>
</dbReference>
<dbReference type="PANTHER" id="PTHR21180:SF32">
    <property type="entry name" value="ENDONUCLEASE_EXONUCLEASE_PHOSPHATASE FAMILY DOMAIN-CONTAINING PROTEIN 1"/>
    <property type="match status" value="1"/>
</dbReference>
<dbReference type="Pfam" id="PF12836">
    <property type="entry name" value="HHH_3"/>
    <property type="match status" value="1"/>
</dbReference>
<dbReference type="GO" id="GO:0015628">
    <property type="term" value="P:protein secretion by the type II secretion system"/>
    <property type="evidence" value="ECO:0007669"/>
    <property type="project" value="TreeGrafter"/>
</dbReference>
<dbReference type="GO" id="GO:0003677">
    <property type="term" value="F:DNA binding"/>
    <property type="evidence" value="ECO:0007669"/>
    <property type="project" value="InterPro"/>
</dbReference>
<evidence type="ECO:0000259" key="4">
    <source>
        <dbReference type="SMART" id="SM00278"/>
    </source>
</evidence>
<dbReference type="InterPro" id="IPR010994">
    <property type="entry name" value="RuvA_2-like"/>
</dbReference>
<dbReference type="InterPro" id="IPR004509">
    <property type="entry name" value="Competence_ComEA_HhH"/>
</dbReference>
<feature type="signal peptide" evidence="3">
    <location>
        <begin position="1"/>
        <end position="21"/>
    </location>
</feature>
<sequence length="220" mass="22765">MRIPALAVLLFIVCAPALLQAAELININTADTVLLETLPGIGPVKAQAIIDYRQANGPFATIDDIDNVKGIGPVTLEDIRPLITVSDSVVEITPSPAPPPPAASPAPPQAIPDTPITVPLTTTSEPQPEVIEEALPLTQPLSVPVSYQEVQKLEPVTSPSSQPAHEIEAVAAPAAQATTVAAAGASLTATPLPLTAIFLSPWTLGFVGILIFSAALLLFF</sequence>
<organism evidence="5 6">
    <name type="scientific">Candidatus Kaiserbacteria bacterium RIFCSPHIGHO2_12_FULL_56_13</name>
    <dbReference type="NCBI Taxonomy" id="1798505"/>
    <lineage>
        <taxon>Bacteria</taxon>
        <taxon>Candidatus Kaiseribacteriota</taxon>
    </lineage>
</organism>
<dbReference type="SMART" id="SM00278">
    <property type="entry name" value="HhH1"/>
    <property type="match status" value="2"/>
</dbReference>
<dbReference type="Gene3D" id="1.10.150.320">
    <property type="entry name" value="Photosystem II 12 kDa extrinsic protein"/>
    <property type="match status" value="1"/>
</dbReference>
<evidence type="ECO:0000313" key="6">
    <source>
        <dbReference type="Proteomes" id="UP000178392"/>
    </source>
</evidence>
<dbReference type="InterPro" id="IPR051675">
    <property type="entry name" value="Endo/Exo/Phosphatase_dom_1"/>
</dbReference>